<dbReference type="EMBL" id="OC916674">
    <property type="protein sequence ID" value="CAD7644936.1"/>
    <property type="molecule type" value="Genomic_DNA"/>
</dbReference>
<dbReference type="InterPro" id="IPR011009">
    <property type="entry name" value="Kinase-like_dom_sf"/>
</dbReference>
<keyword evidence="1" id="KW-0594">Phospholipid biosynthesis</keyword>
<dbReference type="OrthoDB" id="5796092at2759"/>
<dbReference type="SUPFAM" id="SSF56112">
    <property type="entry name" value="Protein kinase-like (PK-like)"/>
    <property type="match status" value="1"/>
</dbReference>
<keyword evidence="2" id="KW-1208">Phospholipid metabolism</keyword>
<proteinExistence type="inferred from homology"/>
<dbReference type="Pfam" id="PF01633">
    <property type="entry name" value="Choline_kinase"/>
    <property type="match status" value="1"/>
</dbReference>
<dbReference type="EMBL" id="CAJPVJ010001849">
    <property type="protein sequence ID" value="CAG2165404.1"/>
    <property type="molecule type" value="Genomic_DNA"/>
</dbReference>
<comment type="similarity">
    <text evidence="3">Belongs to the choline/ethanolamine kinase family.</text>
</comment>
<dbReference type="PANTHER" id="PTHR22603:SF93">
    <property type="entry name" value="RE24176P"/>
    <property type="match status" value="1"/>
</dbReference>
<evidence type="ECO:0000313" key="5">
    <source>
        <dbReference type="Proteomes" id="UP000728032"/>
    </source>
</evidence>
<name>A0A7R9QGE4_9ACAR</name>
<dbReference type="AlphaFoldDB" id="A0A7R9QGE4"/>
<accession>A0A7R9QGE4</accession>
<dbReference type="GO" id="GO:0004305">
    <property type="term" value="F:ethanolamine kinase activity"/>
    <property type="evidence" value="ECO:0007669"/>
    <property type="project" value="TreeGrafter"/>
</dbReference>
<protein>
    <submittedName>
        <fullName evidence="4">Uncharacterized protein</fullName>
    </submittedName>
</protein>
<dbReference type="GO" id="GO:0005737">
    <property type="term" value="C:cytoplasm"/>
    <property type="evidence" value="ECO:0007669"/>
    <property type="project" value="TreeGrafter"/>
</dbReference>
<keyword evidence="1" id="KW-0444">Lipid biosynthesis</keyword>
<gene>
    <name evidence="4" type="ORF">ONB1V03_LOCUS4946</name>
</gene>
<dbReference type="Gene3D" id="3.90.1200.10">
    <property type="match status" value="1"/>
</dbReference>
<evidence type="ECO:0000256" key="2">
    <source>
        <dbReference type="ARBA" id="ARBA00023264"/>
    </source>
</evidence>
<dbReference type="PANTHER" id="PTHR22603">
    <property type="entry name" value="CHOLINE/ETHANOALAMINE KINASE"/>
    <property type="match status" value="1"/>
</dbReference>
<dbReference type="Proteomes" id="UP000728032">
    <property type="component" value="Unassembled WGS sequence"/>
</dbReference>
<dbReference type="GO" id="GO:0006646">
    <property type="term" value="P:phosphatidylethanolamine biosynthetic process"/>
    <property type="evidence" value="ECO:0007669"/>
    <property type="project" value="TreeGrafter"/>
</dbReference>
<dbReference type="GO" id="GO:0004103">
    <property type="term" value="F:choline kinase activity"/>
    <property type="evidence" value="ECO:0007669"/>
    <property type="project" value="TreeGrafter"/>
</dbReference>
<sequence length="216" mass="24973">MFLYNPLISTINTLIISESGLAPKVLGVFPNGMICEYIESRSYNHLDDDNPMIVSLLAQKLAKFHTLDSPIPRDGTHKWMDAVFDEYFREGMFDTIKDNQLVDTINMSSHESLKSMDLGNELIWVKRAVQSAPKILVLSHCDFNRGNILIQENGDKLDLFFIDFDFTSHNFRGMDFGRYFSSWRHKDSHFGCEPFPTDQQMIPFIDAYIKESNRKS</sequence>
<reference evidence="4" key="1">
    <citation type="submission" date="2020-11" db="EMBL/GenBank/DDBJ databases">
        <authorList>
            <person name="Tran Van P."/>
        </authorList>
    </citation>
    <scope>NUCLEOTIDE SEQUENCE</scope>
</reference>
<evidence type="ECO:0000256" key="3">
    <source>
        <dbReference type="ARBA" id="ARBA00038211"/>
    </source>
</evidence>
<evidence type="ECO:0000256" key="1">
    <source>
        <dbReference type="ARBA" id="ARBA00023209"/>
    </source>
</evidence>
<organism evidence="4">
    <name type="scientific">Oppiella nova</name>
    <dbReference type="NCBI Taxonomy" id="334625"/>
    <lineage>
        <taxon>Eukaryota</taxon>
        <taxon>Metazoa</taxon>
        <taxon>Ecdysozoa</taxon>
        <taxon>Arthropoda</taxon>
        <taxon>Chelicerata</taxon>
        <taxon>Arachnida</taxon>
        <taxon>Acari</taxon>
        <taxon>Acariformes</taxon>
        <taxon>Sarcoptiformes</taxon>
        <taxon>Oribatida</taxon>
        <taxon>Brachypylina</taxon>
        <taxon>Oppioidea</taxon>
        <taxon>Oppiidae</taxon>
        <taxon>Oppiella</taxon>
    </lineage>
</organism>
<keyword evidence="1" id="KW-0443">Lipid metabolism</keyword>
<evidence type="ECO:0000313" key="4">
    <source>
        <dbReference type="EMBL" id="CAD7644936.1"/>
    </source>
</evidence>
<keyword evidence="5" id="KW-1185">Reference proteome</keyword>